<dbReference type="EMBL" id="JACXSI010000012">
    <property type="protein sequence ID" value="MBD3107919.1"/>
    <property type="molecule type" value="Genomic_DNA"/>
</dbReference>
<reference evidence="1" key="1">
    <citation type="submission" date="2020-09" db="EMBL/GenBank/DDBJ databases">
        <title>Bacillus faecalis sp. nov., a moderately halophilic bacterium isolated from cow faeces.</title>
        <authorList>
            <person name="Jiang L."/>
            <person name="Lee J."/>
        </authorList>
    </citation>
    <scope>NUCLEOTIDE SEQUENCE</scope>
    <source>
        <strain evidence="1">AGMB 02131</strain>
    </source>
</reference>
<keyword evidence="2" id="KW-1185">Reference proteome</keyword>
<protein>
    <submittedName>
        <fullName evidence="1">Uncharacterized protein</fullName>
    </submittedName>
</protein>
<sequence>MQLLTFKLQDNPPKWAKEALWYYENVHGEQWIASIQKNSLVFSGLDIGWKEIKLTPQQALDAYSVMMGQKYDSEESKDNPLNNWILDKGERLWVASVLYVAIEQFKMNKVIEEQGMSKKQPISTEQLVEMITAEDIRKVIESIKWSSEEEVTILDVDFFSNSYACKLDYKKGQTWHEYTIFIDLKDARAIPIFTFIKNGKSGNNVSRNVKTTIVTDKLLFALITYIRDNLHLHAYPDYFEVRRFIKHLAGKNYLCSSYVSEAIAKGI</sequence>
<dbReference type="Proteomes" id="UP000602076">
    <property type="component" value="Unassembled WGS sequence"/>
</dbReference>
<organism evidence="1 2">
    <name type="scientific">Peribacillus faecalis</name>
    <dbReference type="NCBI Taxonomy" id="2772559"/>
    <lineage>
        <taxon>Bacteria</taxon>
        <taxon>Bacillati</taxon>
        <taxon>Bacillota</taxon>
        <taxon>Bacilli</taxon>
        <taxon>Bacillales</taxon>
        <taxon>Bacillaceae</taxon>
        <taxon>Peribacillus</taxon>
    </lineage>
</organism>
<dbReference type="RefSeq" id="WP_190997463.1">
    <property type="nucleotide sequence ID" value="NZ_JACXSI010000012.1"/>
</dbReference>
<proteinExistence type="predicted"/>
<comment type="caution">
    <text evidence="1">The sequence shown here is derived from an EMBL/GenBank/DDBJ whole genome shotgun (WGS) entry which is preliminary data.</text>
</comment>
<dbReference type="AlphaFoldDB" id="A0A927HAH1"/>
<gene>
    <name evidence="1" type="ORF">IEO70_06030</name>
</gene>
<evidence type="ECO:0000313" key="1">
    <source>
        <dbReference type="EMBL" id="MBD3107919.1"/>
    </source>
</evidence>
<evidence type="ECO:0000313" key="2">
    <source>
        <dbReference type="Proteomes" id="UP000602076"/>
    </source>
</evidence>
<name>A0A927HAH1_9BACI</name>
<accession>A0A927HAH1</accession>